<keyword evidence="1" id="KW-1133">Transmembrane helix</keyword>
<gene>
    <name evidence="4" type="ORF">LAESUDRAFT_695662</name>
</gene>
<name>A0A165FK48_9APHY</name>
<dbReference type="Gene3D" id="3.30.300.30">
    <property type="match status" value="1"/>
</dbReference>
<dbReference type="GO" id="GO:0016405">
    <property type="term" value="F:CoA-ligase activity"/>
    <property type="evidence" value="ECO:0007669"/>
    <property type="project" value="TreeGrafter"/>
</dbReference>
<dbReference type="PROSITE" id="PS00455">
    <property type="entry name" value="AMP_BINDING"/>
    <property type="match status" value="1"/>
</dbReference>
<keyword evidence="1" id="KW-0812">Transmembrane</keyword>
<dbReference type="InterPro" id="IPR020845">
    <property type="entry name" value="AMP-binding_CS"/>
</dbReference>
<dbReference type="Pfam" id="PF00501">
    <property type="entry name" value="AMP-binding"/>
    <property type="match status" value="1"/>
</dbReference>
<evidence type="ECO:0000313" key="4">
    <source>
        <dbReference type="EMBL" id="KZT09094.1"/>
    </source>
</evidence>
<dbReference type="Gene3D" id="3.40.50.12780">
    <property type="entry name" value="N-terminal domain of ligase-like"/>
    <property type="match status" value="1"/>
</dbReference>
<keyword evidence="5" id="KW-1185">Reference proteome</keyword>
<feature type="transmembrane region" description="Helical" evidence="1">
    <location>
        <begin position="255"/>
        <end position="277"/>
    </location>
</feature>
<dbReference type="InterPro" id="IPR045851">
    <property type="entry name" value="AMP-bd_C_sf"/>
</dbReference>
<organism evidence="4 5">
    <name type="scientific">Laetiporus sulphureus 93-53</name>
    <dbReference type="NCBI Taxonomy" id="1314785"/>
    <lineage>
        <taxon>Eukaryota</taxon>
        <taxon>Fungi</taxon>
        <taxon>Dikarya</taxon>
        <taxon>Basidiomycota</taxon>
        <taxon>Agaricomycotina</taxon>
        <taxon>Agaricomycetes</taxon>
        <taxon>Polyporales</taxon>
        <taxon>Laetiporus</taxon>
    </lineage>
</organism>
<dbReference type="InterPro" id="IPR042099">
    <property type="entry name" value="ANL_N_sf"/>
</dbReference>
<evidence type="ECO:0000259" key="3">
    <source>
        <dbReference type="Pfam" id="PF13193"/>
    </source>
</evidence>
<protein>
    <submittedName>
        <fullName evidence="4">Amp dependent CoA ligase</fullName>
    </submittedName>
</protein>
<evidence type="ECO:0000256" key="1">
    <source>
        <dbReference type="SAM" id="Phobius"/>
    </source>
</evidence>
<dbReference type="SUPFAM" id="SSF56801">
    <property type="entry name" value="Acetyl-CoA synthetase-like"/>
    <property type="match status" value="1"/>
</dbReference>
<feature type="domain" description="AMP-binding enzyme C-terminal" evidence="3">
    <location>
        <begin position="465"/>
        <end position="552"/>
    </location>
</feature>
<dbReference type="AlphaFoldDB" id="A0A165FK48"/>
<dbReference type="PANTHER" id="PTHR24096">
    <property type="entry name" value="LONG-CHAIN-FATTY-ACID--COA LIGASE"/>
    <property type="match status" value="1"/>
</dbReference>
<dbReference type="FunCoup" id="A0A165FK48">
    <property type="interactions" value="340"/>
</dbReference>
<dbReference type="InterPro" id="IPR000873">
    <property type="entry name" value="AMP-dep_synth/lig_dom"/>
</dbReference>
<proteinExistence type="predicted"/>
<dbReference type="PANTHER" id="PTHR24096:SF422">
    <property type="entry name" value="BCDNA.GH02901"/>
    <property type="match status" value="1"/>
</dbReference>
<dbReference type="RefSeq" id="XP_040766834.1">
    <property type="nucleotide sequence ID" value="XM_040906248.1"/>
</dbReference>
<evidence type="ECO:0000313" key="5">
    <source>
        <dbReference type="Proteomes" id="UP000076871"/>
    </source>
</evidence>
<dbReference type="Proteomes" id="UP000076871">
    <property type="component" value="Unassembled WGS sequence"/>
</dbReference>
<dbReference type="OrthoDB" id="6509636at2759"/>
<sequence length="579" mass="63637">MSEIHGPGGPLPPIPDNLTVVQFMLDHHHTSRPPVKQSNAWLIEDATERRITLDEIRTRVYGLANALSSLWGIKEDDVVCIFSPNHVDYAISVRAVHRLGATLTTSNPAFTADELEYQLTKTKAKAMIVHPLNLKVALDVAQSTGIPNDRIVVFDDQQGDLTGPYPRISELVADGLSKPPAFVERKLKPGEGKTKLAFLSLSSGTTGRPKAVCIPHHSPIANVIQMAHLANQQIAPWEKRAYRPGDIAMALLPFYHIYGLVVIMHFAIFYGMTLVVIPKFNFVDMLKSIERHRINYIPVVPPIVVMLCKHPAVKDHDLSSLRTMKSGSAPLTAEVIRQLSVKLPHLSIGQSYGMTETCTTVTFPQLEQKIGTPGSAGRLLPGVIARVIDPDGNLLGYGQPGQLVVYSPANSLGYLNNEQATKETFVDGWIYTGDEVIINEQADVFVVDRLKELIKVKGFQVAPAELEGHLLDHPDVSDVCVVGIPDEYSGEVPLAFVVPSSRAVERMEKDQAEIANIKASLKTHVAAAKVHYKHLAGGVEFIDAIPKNPSGKLLRRFLRDRAKKMQMEGKLSPVVKARL</sequence>
<accession>A0A165FK48</accession>
<keyword evidence="4" id="KW-0436">Ligase</keyword>
<evidence type="ECO:0000259" key="2">
    <source>
        <dbReference type="Pfam" id="PF00501"/>
    </source>
</evidence>
<reference evidence="4 5" key="1">
    <citation type="journal article" date="2016" name="Mol. Biol. Evol.">
        <title>Comparative Genomics of Early-Diverging Mushroom-Forming Fungi Provides Insights into the Origins of Lignocellulose Decay Capabilities.</title>
        <authorList>
            <person name="Nagy L.G."/>
            <person name="Riley R."/>
            <person name="Tritt A."/>
            <person name="Adam C."/>
            <person name="Daum C."/>
            <person name="Floudas D."/>
            <person name="Sun H."/>
            <person name="Yadav J.S."/>
            <person name="Pangilinan J."/>
            <person name="Larsson K.H."/>
            <person name="Matsuura K."/>
            <person name="Barry K."/>
            <person name="Labutti K."/>
            <person name="Kuo R."/>
            <person name="Ohm R.A."/>
            <person name="Bhattacharya S.S."/>
            <person name="Shirouzu T."/>
            <person name="Yoshinaga Y."/>
            <person name="Martin F.M."/>
            <person name="Grigoriev I.V."/>
            <person name="Hibbett D.S."/>
        </authorList>
    </citation>
    <scope>NUCLEOTIDE SEQUENCE [LARGE SCALE GENOMIC DNA]</scope>
    <source>
        <strain evidence="4 5">93-53</strain>
    </source>
</reference>
<dbReference type="GeneID" id="63823277"/>
<dbReference type="CDD" id="cd05911">
    <property type="entry name" value="Firefly_Luc_like"/>
    <property type="match status" value="1"/>
</dbReference>
<dbReference type="STRING" id="1314785.A0A165FK48"/>
<dbReference type="Pfam" id="PF13193">
    <property type="entry name" value="AMP-binding_C"/>
    <property type="match status" value="1"/>
</dbReference>
<feature type="domain" description="AMP-dependent synthetase/ligase" evidence="2">
    <location>
        <begin position="42"/>
        <end position="415"/>
    </location>
</feature>
<dbReference type="InterPro" id="IPR025110">
    <property type="entry name" value="AMP-bd_C"/>
</dbReference>
<keyword evidence="1" id="KW-0472">Membrane</keyword>
<dbReference type="EMBL" id="KV427612">
    <property type="protein sequence ID" value="KZT09094.1"/>
    <property type="molecule type" value="Genomic_DNA"/>
</dbReference>
<dbReference type="InParanoid" id="A0A165FK48"/>